<name>A0A0P7XMC4_9BACT</name>
<keyword evidence="1" id="KW-0472">Membrane</keyword>
<dbReference type="AlphaFoldDB" id="A0A0P7XMC4"/>
<evidence type="ECO:0000256" key="1">
    <source>
        <dbReference type="SAM" id="Phobius"/>
    </source>
</evidence>
<comment type="caution">
    <text evidence="2">The sequence shown here is derived from an EMBL/GenBank/DDBJ whole genome shotgun (WGS) entry which is preliminary data.</text>
</comment>
<sequence>MGFIPIFLTLGGACLLFYLTVRNTFQRKIALEKELFFNLGEKLPELKGKSEELSSSEQILKQISGLELSPKTKKEVLELLREMKVNRSQYNKLIKKAPYNWVAKISGFRPI</sequence>
<gene>
    <name evidence="2" type="ORF">HLUCCX10_06000</name>
</gene>
<accession>A0A0P7XMC4</accession>
<dbReference type="Proteomes" id="UP000050421">
    <property type="component" value="Unassembled WGS sequence"/>
</dbReference>
<feature type="transmembrane region" description="Helical" evidence="1">
    <location>
        <begin position="6"/>
        <end position="25"/>
    </location>
</feature>
<organism evidence="2 3">
    <name type="scientific">Algoriphagus marincola HL-49</name>
    <dbReference type="NCBI Taxonomy" id="1305737"/>
    <lineage>
        <taxon>Bacteria</taxon>
        <taxon>Pseudomonadati</taxon>
        <taxon>Bacteroidota</taxon>
        <taxon>Cytophagia</taxon>
        <taxon>Cytophagales</taxon>
        <taxon>Cyclobacteriaceae</taxon>
        <taxon>Algoriphagus</taxon>
    </lineage>
</organism>
<dbReference type="EMBL" id="LJXT01000028">
    <property type="protein sequence ID" value="KPQ17871.1"/>
    <property type="molecule type" value="Genomic_DNA"/>
</dbReference>
<keyword evidence="1" id="KW-1133">Transmembrane helix</keyword>
<dbReference type="OrthoDB" id="840017at2"/>
<proteinExistence type="predicted"/>
<protein>
    <submittedName>
        <fullName evidence="2">Uncharacterized protein</fullName>
    </submittedName>
</protein>
<evidence type="ECO:0000313" key="2">
    <source>
        <dbReference type="EMBL" id="KPQ17871.1"/>
    </source>
</evidence>
<evidence type="ECO:0000313" key="3">
    <source>
        <dbReference type="Proteomes" id="UP000050421"/>
    </source>
</evidence>
<dbReference type="PATRIC" id="fig|1305737.6.peg.1865"/>
<keyword evidence="1" id="KW-0812">Transmembrane</keyword>
<reference evidence="2 3" key="1">
    <citation type="submission" date="2015-09" db="EMBL/GenBank/DDBJ databases">
        <title>Identification and resolution of microdiversity through metagenomic sequencing of parallel consortia.</title>
        <authorList>
            <person name="Nelson W.C."/>
            <person name="Romine M.F."/>
            <person name="Lindemann S.R."/>
        </authorList>
    </citation>
    <scope>NUCLEOTIDE SEQUENCE [LARGE SCALE GENOMIC DNA]</scope>
    <source>
        <strain evidence="2">HL-49</strain>
    </source>
</reference>
<dbReference type="STRING" id="1305737.GCA_000526355_00750"/>